<accession>A0ABW4M1I6</accession>
<feature type="signal peptide" evidence="1">
    <location>
        <begin position="1"/>
        <end position="22"/>
    </location>
</feature>
<name>A0ABW4M1I6_9HYPH</name>
<evidence type="ECO:0000313" key="3">
    <source>
        <dbReference type="Proteomes" id="UP001597322"/>
    </source>
</evidence>
<evidence type="ECO:0000313" key="2">
    <source>
        <dbReference type="EMBL" id="MFD1744376.1"/>
    </source>
</evidence>
<keyword evidence="3" id="KW-1185">Reference proteome</keyword>
<comment type="caution">
    <text evidence="2">The sequence shown here is derived from an EMBL/GenBank/DDBJ whole genome shotgun (WGS) entry which is preliminary data.</text>
</comment>
<protein>
    <submittedName>
        <fullName evidence="2">DUF4864 domain-containing protein</fullName>
    </submittedName>
</protein>
<dbReference type="Pfam" id="PF16156">
    <property type="entry name" value="DUF4864"/>
    <property type="match status" value="1"/>
</dbReference>
<proteinExistence type="predicted"/>
<feature type="chain" id="PRO_5045654811" evidence="1">
    <location>
        <begin position="23"/>
        <end position="141"/>
    </location>
</feature>
<dbReference type="InterPro" id="IPR032347">
    <property type="entry name" value="DUF4864"/>
</dbReference>
<keyword evidence="1" id="KW-0732">Signal</keyword>
<organism evidence="2 3">
    <name type="scientific">Rhizobium helianthi</name>
    <dbReference type="NCBI Taxonomy" id="1132695"/>
    <lineage>
        <taxon>Bacteria</taxon>
        <taxon>Pseudomonadati</taxon>
        <taxon>Pseudomonadota</taxon>
        <taxon>Alphaproteobacteria</taxon>
        <taxon>Hyphomicrobiales</taxon>
        <taxon>Rhizobiaceae</taxon>
        <taxon>Rhizobium/Agrobacterium group</taxon>
        <taxon>Rhizobium</taxon>
    </lineage>
</organism>
<dbReference type="Gene3D" id="3.10.450.50">
    <property type="match status" value="1"/>
</dbReference>
<evidence type="ECO:0000256" key="1">
    <source>
        <dbReference type="SAM" id="SignalP"/>
    </source>
</evidence>
<sequence length="141" mass="15445">MQSRFAMVLLFFCLLPLTLARAEDPLVEAQKIISQQIAALQANDAKAAYSFASPDIRSRFQDEAVFLGMIQALYQPLFGARNYAFGRSKLVGGGETVFQEVILSGRDGKDATAIYDLRLQDDGSYKINGVRMLAKTASTGI</sequence>
<reference evidence="3" key="1">
    <citation type="journal article" date="2019" name="Int. J. Syst. Evol. Microbiol.">
        <title>The Global Catalogue of Microorganisms (GCM) 10K type strain sequencing project: providing services to taxonomists for standard genome sequencing and annotation.</title>
        <authorList>
            <consortium name="The Broad Institute Genomics Platform"/>
            <consortium name="The Broad Institute Genome Sequencing Center for Infectious Disease"/>
            <person name="Wu L."/>
            <person name="Ma J."/>
        </authorList>
    </citation>
    <scope>NUCLEOTIDE SEQUENCE [LARGE SCALE GENOMIC DNA]</scope>
    <source>
        <strain evidence="3">CG52</strain>
    </source>
</reference>
<dbReference type="RefSeq" id="WP_377396201.1">
    <property type="nucleotide sequence ID" value="NZ_JBHUEQ010000003.1"/>
</dbReference>
<gene>
    <name evidence="2" type="ORF">ACFSE1_02775</name>
</gene>
<dbReference type="EMBL" id="JBHUEQ010000003">
    <property type="protein sequence ID" value="MFD1744376.1"/>
    <property type="molecule type" value="Genomic_DNA"/>
</dbReference>
<dbReference type="Proteomes" id="UP001597322">
    <property type="component" value="Unassembled WGS sequence"/>
</dbReference>